<dbReference type="EMBL" id="NRGR01000007">
    <property type="protein sequence ID" value="PCC40414.1"/>
    <property type="molecule type" value="Genomic_DNA"/>
</dbReference>
<keyword evidence="1" id="KW-0808">Transferase</keyword>
<sequence>MICILGTTVESVLDQALTVGGPAALVSAADLAAARARRGAHGERTLAGRVALRLLLAHVQGDELADAAHLPVDRTCERCGADHGRPRSPRVSLSSSTSQRHVLVAVGPEKMRIGVDAQVLPASIWPGFDTAVLHPREHRLHDNGDIRARIALWTRKEAVLKAAGVGLQVDPSRLCLERRPVLERSPVPDRSQQSWWTVSGESPPQLQGLHVCDLPGAVPRALAASAPSTVRRIDLDAVLPLS</sequence>
<dbReference type="GO" id="GO:0008897">
    <property type="term" value="F:holo-[acyl-carrier-protein] synthase activity"/>
    <property type="evidence" value="ECO:0007669"/>
    <property type="project" value="InterPro"/>
</dbReference>
<name>A0A2A3YM89_9MICO</name>
<dbReference type="Gene3D" id="3.90.470.20">
    <property type="entry name" value="4'-phosphopantetheinyl transferase domain"/>
    <property type="match status" value="1"/>
</dbReference>
<organism evidence="3 4">
    <name type="scientific">Brachybacterium alimentarium</name>
    <dbReference type="NCBI Taxonomy" id="47845"/>
    <lineage>
        <taxon>Bacteria</taxon>
        <taxon>Bacillati</taxon>
        <taxon>Actinomycetota</taxon>
        <taxon>Actinomycetes</taxon>
        <taxon>Micrococcales</taxon>
        <taxon>Dermabacteraceae</taxon>
        <taxon>Brachybacterium</taxon>
    </lineage>
</organism>
<evidence type="ECO:0000313" key="4">
    <source>
        <dbReference type="Proteomes" id="UP000218598"/>
    </source>
</evidence>
<dbReference type="RefSeq" id="WP_096196630.1">
    <property type="nucleotide sequence ID" value="NZ_JBQQNQ010000008.1"/>
</dbReference>
<dbReference type="SUPFAM" id="SSF56214">
    <property type="entry name" value="4'-phosphopantetheinyl transferase"/>
    <property type="match status" value="1"/>
</dbReference>
<gene>
    <name evidence="3" type="ORF">CIK66_04520</name>
</gene>
<dbReference type="Proteomes" id="UP000218598">
    <property type="component" value="Unassembled WGS sequence"/>
</dbReference>
<dbReference type="Pfam" id="PF01648">
    <property type="entry name" value="ACPS"/>
    <property type="match status" value="1"/>
</dbReference>
<dbReference type="AlphaFoldDB" id="A0A2A3YM89"/>
<protein>
    <recommendedName>
        <fullName evidence="2">4'-phosphopantetheinyl transferase domain-containing protein</fullName>
    </recommendedName>
</protein>
<reference evidence="3 4" key="1">
    <citation type="journal article" date="2017" name="Elife">
        <title>Extensive horizontal gene transfer in cheese-associated bacteria.</title>
        <authorList>
            <person name="Bonham K.S."/>
            <person name="Wolfe B.E."/>
            <person name="Dutton R.J."/>
        </authorList>
    </citation>
    <scope>NUCLEOTIDE SEQUENCE [LARGE SCALE GENOMIC DNA]</scope>
    <source>
        <strain evidence="3 4">341_9</strain>
    </source>
</reference>
<proteinExistence type="predicted"/>
<feature type="domain" description="4'-phosphopantetheinyl transferase" evidence="2">
    <location>
        <begin position="113"/>
        <end position="172"/>
    </location>
</feature>
<dbReference type="OrthoDB" id="190168at2"/>
<dbReference type="GO" id="GO:0000287">
    <property type="term" value="F:magnesium ion binding"/>
    <property type="evidence" value="ECO:0007669"/>
    <property type="project" value="InterPro"/>
</dbReference>
<comment type="caution">
    <text evidence="3">The sequence shown here is derived from an EMBL/GenBank/DDBJ whole genome shotgun (WGS) entry which is preliminary data.</text>
</comment>
<evidence type="ECO:0000313" key="3">
    <source>
        <dbReference type="EMBL" id="PCC40414.1"/>
    </source>
</evidence>
<dbReference type="InterPro" id="IPR037143">
    <property type="entry name" value="4-PPantetheinyl_Trfase_dom_sf"/>
</dbReference>
<accession>A0A2A3YM89</accession>
<evidence type="ECO:0000256" key="1">
    <source>
        <dbReference type="ARBA" id="ARBA00022679"/>
    </source>
</evidence>
<evidence type="ECO:0000259" key="2">
    <source>
        <dbReference type="Pfam" id="PF01648"/>
    </source>
</evidence>
<dbReference type="InterPro" id="IPR008278">
    <property type="entry name" value="4-PPantetheinyl_Trfase_dom"/>
</dbReference>
<keyword evidence="4" id="KW-1185">Reference proteome</keyword>